<dbReference type="Gene3D" id="3.40.630.70">
    <property type="entry name" value="Leucyl/phenylalanyl-tRNA-protein transferase, C-terminal domain"/>
    <property type="match status" value="1"/>
</dbReference>
<evidence type="ECO:0000256" key="2">
    <source>
        <dbReference type="ARBA" id="ARBA00022490"/>
    </source>
</evidence>
<dbReference type="GO" id="GO:0008914">
    <property type="term" value="F:leucyl-tRNA--protein transferase activity"/>
    <property type="evidence" value="ECO:0007669"/>
    <property type="project" value="UniProtKB-UniRule"/>
</dbReference>
<dbReference type="EMBL" id="CP035033">
    <property type="protein sequence ID" value="QAB15275.1"/>
    <property type="molecule type" value="Genomic_DNA"/>
</dbReference>
<dbReference type="KEGG" id="htr:EPV75_06130"/>
<dbReference type="Gene3D" id="3.30.70.3550">
    <property type="entry name" value="Leucyl/phenylalanyl-tRNA-protein transferase, N-terminal domain"/>
    <property type="match status" value="1"/>
</dbReference>
<accession>A0A410H2X4</accession>
<evidence type="ECO:0000313" key="17">
    <source>
        <dbReference type="Proteomes" id="UP000285478"/>
    </source>
</evidence>
<keyword evidence="17" id="KW-1185">Reference proteome</keyword>
<dbReference type="Proteomes" id="UP000285478">
    <property type="component" value="Chromosome"/>
</dbReference>
<dbReference type="AlphaFoldDB" id="A0A410H2X4"/>
<dbReference type="FunFam" id="3.40.630.70:FF:000001">
    <property type="entry name" value="Leucyl/phenylalanyl-tRNA--protein transferase"/>
    <property type="match status" value="1"/>
</dbReference>
<dbReference type="InterPro" id="IPR042221">
    <property type="entry name" value="Leu/Phe-tRNA_Trfase_N"/>
</dbReference>
<evidence type="ECO:0000256" key="8">
    <source>
        <dbReference type="ARBA" id="ARBA00054043"/>
    </source>
</evidence>
<evidence type="ECO:0000256" key="1">
    <source>
        <dbReference type="ARBA" id="ARBA00004496"/>
    </source>
</evidence>
<dbReference type="HAMAP" id="MF_00688">
    <property type="entry name" value="Leu_Phe_trans"/>
    <property type="match status" value="1"/>
</dbReference>
<name>A0A410H2X4_9GAMM</name>
<dbReference type="GO" id="GO:0030163">
    <property type="term" value="P:protein catabolic process"/>
    <property type="evidence" value="ECO:0007669"/>
    <property type="project" value="UniProtKB-UniRule"/>
</dbReference>
<comment type="similarity">
    <text evidence="9 15">Belongs to the L/F-transferase family.</text>
</comment>
<dbReference type="PANTHER" id="PTHR30098">
    <property type="entry name" value="LEUCYL/PHENYLALANYL-TRNA--PROTEIN TRANSFERASE"/>
    <property type="match status" value="1"/>
</dbReference>
<evidence type="ECO:0000256" key="9">
    <source>
        <dbReference type="ARBA" id="ARBA00061535"/>
    </source>
</evidence>
<dbReference type="InterPro" id="IPR042203">
    <property type="entry name" value="Leu/Phe-tRNA_Trfase_C"/>
</dbReference>
<evidence type="ECO:0000256" key="5">
    <source>
        <dbReference type="ARBA" id="ARBA00050607"/>
    </source>
</evidence>
<keyword evidence="4 15" id="KW-0012">Acyltransferase</keyword>
<dbReference type="RefSeq" id="WP_128384807.1">
    <property type="nucleotide sequence ID" value="NZ_CP035033.1"/>
</dbReference>
<dbReference type="NCBIfam" id="TIGR00667">
    <property type="entry name" value="aat"/>
    <property type="match status" value="1"/>
</dbReference>
<comment type="function">
    <text evidence="8 15">Functions in the N-end rule pathway of protein degradation where it conjugates Leu, Phe and, less efficiently, Met from aminoacyl-tRNAs to the N-termini of proteins containing an N-terminal arginine or lysine.</text>
</comment>
<dbReference type="PANTHER" id="PTHR30098:SF2">
    <property type="entry name" value="LEUCYL_PHENYLALANYL-TRNA--PROTEIN TRANSFERASE"/>
    <property type="match status" value="1"/>
</dbReference>
<dbReference type="EC" id="2.3.2.6" evidence="10 15"/>
<evidence type="ECO:0000313" key="16">
    <source>
        <dbReference type="EMBL" id="QAB15275.1"/>
    </source>
</evidence>
<proteinExistence type="inferred from homology"/>
<keyword evidence="3 15" id="KW-0808">Transferase</keyword>
<dbReference type="InterPro" id="IPR016181">
    <property type="entry name" value="Acyl_CoA_acyltransferase"/>
</dbReference>
<sequence>MTKSIHQPFWLDTEPVVFPPTHYALAQPDGLLAIGGDLTPEWLLTAYSKGIFPWFNEDDPILWWTPNPRSVLFIDSLKVRRSLVKTIRKQQFTVTLDQAFGDVMRQCAETPRPGQDGTWISDEMLQAYSRLHQSGHAHSVEVWHQDQLVGGLYGVAIGKVFFGESMFAKMNDASKVALVALCQQLKAWGFRIIDTQMETEHLKSLGARLISREHFESLLREDTAKPFPARKWQFDQAWDRAFLPENSVDAP</sequence>
<keyword evidence="2 15" id="KW-0963">Cytoplasm</keyword>
<evidence type="ECO:0000256" key="4">
    <source>
        <dbReference type="ARBA" id="ARBA00023315"/>
    </source>
</evidence>
<reference evidence="16 17" key="1">
    <citation type="journal article" date="2018" name="Environ. Microbiol.">
        <title>Genomes of ubiquitous marine and hypersaline Hydrogenovibrio, Thiomicrorhabdus and Thiomicrospira spp. encode a diversity of mechanisms to sustain chemolithoautotrophy in heterogeneous environments.</title>
        <authorList>
            <person name="Scott K.M."/>
            <person name="Williams J."/>
            <person name="Porter C.M.B."/>
            <person name="Russel S."/>
            <person name="Harmer T.L."/>
            <person name="Paul J.H."/>
            <person name="Antonen K.M."/>
            <person name="Bridges M.K."/>
            <person name="Camper G.J."/>
            <person name="Campla C.K."/>
            <person name="Casella L.G."/>
            <person name="Chase E."/>
            <person name="Conrad J.W."/>
            <person name="Cruz M.C."/>
            <person name="Dunlap D.S."/>
            <person name="Duran L."/>
            <person name="Fahsbender E.M."/>
            <person name="Goldsmith D.B."/>
            <person name="Keeley R.F."/>
            <person name="Kondoff M.R."/>
            <person name="Kussy B.I."/>
            <person name="Lane M.K."/>
            <person name="Lawler S."/>
            <person name="Leigh B.A."/>
            <person name="Lewis C."/>
            <person name="Lostal L.M."/>
            <person name="Marking D."/>
            <person name="Mancera P.A."/>
            <person name="McClenthan E.C."/>
            <person name="McIntyre E.A."/>
            <person name="Mine J.A."/>
            <person name="Modi S."/>
            <person name="Moore B.D."/>
            <person name="Morgan W.A."/>
            <person name="Nelson K.M."/>
            <person name="Nguyen K.N."/>
            <person name="Ogburn N."/>
            <person name="Parrino D.G."/>
            <person name="Pedapudi A.D."/>
            <person name="Pelham R.P."/>
            <person name="Preece A.M."/>
            <person name="Rampersad E.A."/>
            <person name="Richardson J.C."/>
            <person name="Rodgers C.M."/>
            <person name="Schaffer B.L."/>
            <person name="Sheridan N.E."/>
            <person name="Solone M.R."/>
            <person name="Staley Z.R."/>
            <person name="Tabuchi M."/>
            <person name="Waide R.J."/>
            <person name="Wanjugi P.W."/>
            <person name="Young S."/>
            <person name="Clum A."/>
            <person name="Daum C."/>
            <person name="Huntemann M."/>
            <person name="Ivanova N."/>
            <person name="Kyrpides N."/>
            <person name="Mikhailova N."/>
            <person name="Palaniappan K."/>
            <person name="Pillay M."/>
            <person name="Reddy T.B.K."/>
            <person name="Shapiro N."/>
            <person name="Stamatis D."/>
            <person name="Varghese N."/>
            <person name="Woyke T."/>
            <person name="Boden R."/>
            <person name="Freyermuth S.K."/>
            <person name="Kerfeld C.A."/>
        </authorList>
    </citation>
    <scope>NUCLEOTIDE SEQUENCE [LARGE SCALE GENOMIC DNA]</scope>
    <source>
        <strain evidence="16 17">JR-2</strain>
    </source>
</reference>
<dbReference type="SUPFAM" id="SSF55729">
    <property type="entry name" value="Acyl-CoA N-acyltransferases (Nat)"/>
    <property type="match status" value="1"/>
</dbReference>
<dbReference type="FunFam" id="3.30.70.3550:FF:000001">
    <property type="entry name" value="Leucyl/phenylalanyl-tRNA--protein transferase"/>
    <property type="match status" value="1"/>
</dbReference>
<evidence type="ECO:0000256" key="10">
    <source>
        <dbReference type="ARBA" id="ARBA00066767"/>
    </source>
</evidence>
<evidence type="ECO:0000256" key="15">
    <source>
        <dbReference type="HAMAP-Rule" id="MF_00688"/>
    </source>
</evidence>
<comment type="catalytic activity">
    <reaction evidence="5 15">
        <text>L-phenylalanyl-tRNA(Phe) + an N-terminal L-alpha-aminoacyl-[protein] = an N-terminal L-phenylalanyl-L-alpha-aminoacyl-[protein] + tRNA(Phe)</text>
        <dbReference type="Rhea" id="RHEA:43632"/>
        <dbReference type="Rhea" id="RHEA-COMP:9668"/>
        <dbReference type="Rhea" id="RHEA-COMP:9699"/>
        <dbReference type="Rhea" id="RHEA-COMP:10636"/>
        <dbReference type="Rhea" id="RHEA-COMP:10637"/>
        <dbReference type="ChEBI" id="CHEBI:78442"/>
        <dbReference type="ChEBI" id="CHEBI:78531"/>
        <dbReference type="ChEBI" id="CHEBI:78597"/>
        <dbReference type="ChEBI" id="CHEBI:83561"/>
        <dbReference type="EC" id="2.3.2.6"/>
    </reaction>
</comment>
<comment type="catalytic activity">
    <reaction evidence="7 15">
        <text>N-terminal L-lysyl-[protein] + L-leucyl-tRNA(Leu) = N-terminal L-leucyl-L-lysyl-[protein] + tRNA(Leu) + H(+)</text>
        <dbReference type="Rhea" id="RHEA:12340"/>
        <dbReference type="Rhea" id="RHEA-COMP:9613"/>
        <dbReference type="Rhea" id="RHEA-COMP:9622"/>
        <dbReference type="Rhea" id="RHEA-COMP:12670"/>
        <dbReference type="Rhea" id="RHEA-COMP:12671"/>
        <dbReference type="ChEBI" id="CHEBI:15378"/>
        <dbReference type="ChEBI" id="CHEBI:65249"/>
        <dbReference type="ChEBI" id="CHEBI:78442"/>
        <dbReference type="ChEBI" id="CHEBI:78494"/>
        <dbReference type="ChEBI" id="CHEBI:133043"/>
        <dbReference type="EC" id="2.3.2.6"/>
    </reaction>
</comment>
<dbReference type="Pfam" id="PF03588">
    <property type="entry name" value="Leu_Phe_trans"/>
    <property type="match status" value="1"/>
</dbReference>
<dbReference type="GO" id="GO:0005737">
    <property type="term" value="C:cytoplasm"/>
    <property type="evidence" value="ECO:0007669"/>
    <property type="project" value="UniProtKB-SubCell"/>
</dbReference>
<evidence type="ECO:0000256" key="11">
    <source>
        <dbReference type="ARBA" id="ARBA00074372"/>
    </source>
</evidence>
<evidence type="ECO:0000256" key="3">
    <source>
        <dbReference type="ARBA" id="ARBA00022679"/>
    </source>
</evidence>
<comment type="subcellular location">
    <subcellularLocation>
        <location evidence="1 15">Cytoplasm</location>
    </subcellularLocation>
</comment>
<evidence type="ECO:0000256" key="14">
    <source>
        <dbReference type="ARBA" id="ARBA00083640"/>
    </source>
</evidence>
<protein>
    <recommendedName>
        <fullName evidence="11 15">Leucyl/phenylalanyl-tRNA--protein transferase</fullName>
        <ecNumber evidence="10 15">2.3.2.6</ecNumber>
    </recommendedName>
    <alternativeName>
        <fullName evidence="12 15">L/F-transferase</fullName>
    </alternativeName>
    <alternativeName>
        <fullName evidence="13 15">Leucyltransferase</fullName>
    </alternativeName>
    <alternativeName>
        <fullName evidence="14 15">Phenyalanyltransferase</fullName>
    </alternativeName>
</protein>
<evidence type="ECO:0000256" key="13">
    <source>
        <dbReference type="ARBA" id="ARBA00077165"/>
    </source>
</evidence>
<organism evidence="16 17">
    <name type="scientific">Hydrogenovibrio thermophilus</name>
    <dbReference type="NCBI Taxonomy" id="265883"/>
    <lineage>
        <taxon>Bacteria</taxon>
        <taxon>Pseudomonadati</taxon>
        <taxon>Pseudomonadota</taxon>
        <taxon>Gammaproteobacteria</taxon>
        <taxon>Thiotrichales</taxon>
        <taxon>Piscirickettsiaceae</taxon>
        <taxon>Hydrogenovibrio</taxon>
    </lineage>
</organism>
<comment type="catalytic activity">
    <reaction evidence="6 15">
        <text>N-terminal L-arginyl-[protein] + L-leucyl-tRNA(Leu) = N-terminal L-leucyl-L-arginyl-[protein] + tRNA(Leu) + H(+)</text>
        <dbReference type="Rhea" id="RHEA:50416"/>
        <dbReference type="Rhea" id="RHEA-COMP:9613"/>
        <dbReference type="Rhea" id="RHEA-COMP:9622"/>
        <dbReference type="Rhea" id="RHEA-COMP:12672"/>
        <dbReference type="Rhea" id="RHEA-COMP:12673"/>
        <dbReference type="ChEBI" id="CHEBI:15378"/>
        <dbReference type="ChEBI" id="CHEBI:64719"/>
        <dbReference type="ChEBI" id="CHEBI:78442"/>
        <dbReference type="ChEBI" id="CHEBI:78494"/>
        <dbReference type="ChEBI" id="CHEBI:133044"/>
        <dbReference type="EC" id="2.3.2.6"/>
    </reaction>
</comment>
<dbReference type="InterPro" id="IPR004616">
    <property type="entry name" value="Leu/Phe-tRNA_Trfase"/>
</dbReference>
<evidence type="ECO:0000256" key="12">
    <source>
        <dbReference type="ARBA" id="ARBA00077136"/>
    </source>
</evidence>
<evidence type="ECO:0000256" key="6">
    <source>
        <dbReference type="ARBA" id="ARBA00050652"/>
    </source>
</evidence>
<evidence type="ECO:0000256" key="7">
    <source>
        <dbReference type="ARBA" id="ARBA00051538"/>
    </source>
</evidence>
<gene>
    <name evidence="15" type="primary">aat</name>
    <name evidence="16" type="ORF">EPV75_06130</name>
</gene>